<protein>
    <submittedName>
        <fullName evidence="1">Uncharacterized protein</fullName>
    </submittedName>
</protein>
<sequence>MTATDSQPLAFAAAPTVLLDTPAGPLVCACPGRPPTAGALRVTLVNDRDTPFVCTGLTLTFPIGAASTALTDRAEDLRVHPPRGWTARHDPHGEITALPHSPAELPAGHTLSLTVEGIRVREPGITRVHLHADGHHPDAAPSRHTTTHLIRKDASQAILSSLVADPPAVERGGDTTLKWQVAAGTDPRFDLRAATTDLEVTEQTGLERTGDSYSFPIKPQGGLTQNTAFLLTAHPAGGQPDDHAVTLVTVTRGDIDAGNLSVNGTARILTTPTAYTLNPATHEQSIPVSTDGFLAATVHTGMNGEAATLDINLCPLGDEPIFTYTLATADGSVDENVLVPVPADTTIDLTLTGDYQPSATATWFPLGHGTSQGREAQS</sequence>
<organism evidence="1 2">
    <name type="scientific">Saccharothrix xinjiangensis</name>
    <dbReference type="NCBI Taxonomy" id="204798"/>
    <lineage>
        <taxon>Bacteria</taxon>
        <taxon>Bacillati</taxon>
        <taxon>Actinomycetota</taxon>
        <taxon>Actinomycetes</taxon>
        <taxon>Pseudonocardiales</taxon>
        <taxon>Pseudonocardiaceae</taxon>
        <taxon>Saccharothrix</taxon>
    </lineage>
</organism>
<comment type="caution">
    <text evidence="1">The sequence shown here is derived from an EMBL/GenBank/DDBJ whole genome shotgun (WGS) entry which is preliminary data.</text>
</comment>
<evidence type="ECO:0000313" key="2">
    <source>
        <dbReference type="Proteomes" id="UP001595833"/>
    </source>
</evidence>
<dbReference type="RefSeq" id="WP_344040794.1">
    <property type="nucleotide sequence ID" value="NZ_BAAAKE010000025.1"/>
</dbReference>
<name>A0ABV9Y042_9PSEU</name>
<keyword evidence="2" id="KW-1185">Reference proteome</keyword>
<gene>
    <name evidence="1" type="ORF">ACFPFM_19360</name>
</gene>
<dbReference type="EMBL" id="JBHSJB010000017">
    <property type="protein sequence ID" value="MFC5055906.1"/>
    <property type="molecule type" value="Genomic_DNA"/>
</dbReference>
<reference evidence="2" key="1">
    <citation type="journal article" date="2019" name="Int. J. Syst. Evol. Microbiol.">
        <title>The Global Catalogue of Microorganisms (GCM) 10K type strain sequencing project: providing services to taxonomists for standard genome sequencing and annotation.</title>
        <authorList>
            <consortium name="The Broad Institute Genomics Platform"/>
            <consortium name="The Broad Institute Genome Sequencing Center for Infectious Disease"/>
            <person name="Wu L."/>
            <person name="Ma J."/>
        </authorList>
    </citation>
    <scope>NUCLEOTIDE SEQUENCE [LARGE SCALE GENOMIC DNA]</scope>
    <source>
        <strain evidence="2">KCTC 12848</strain>
    </source>
</reference>
<proteinExistence type="predicted"/>
<evidence type="ECO:0000313" key="1">
    <source>
        <dbReference type="EMBL" id="MFC5055906.1"/>
    </source>
</evidence>
<dbReference type="Proteomes" id="UP001595833">
    <property type="component" value="Unassembled WGS sequence"/>
</dbReference>
<accession>A0ABV9Y042</accession>